<gene>
    <name evidence="2" type="ORF">OG563_34415</name>
</gene>
<organism evidence="2 3">
    <name type="scientific">Nocardia vinacea</name>
    <dbReference type="NCBI Taxonomy" id="96468"/>
    <lineage>
        <taxon>Bacteria</taxon>
        <taxon>Bacillati</taxon>
        <taxon>Actinomycetota</taxon>
        <taxon>Actinomycetes</taxon>
        <taxon>Mycobacteriales</taxon>
        <taxon>Nocardiaceae</taxon>
        <taxon>Nocardia</taxon>
    </lineage>
</organism>
<evidence type="ECO:0000259" key="1">
    <source>
        <dbReference type="Pfam" id="PF18566"/>
    </source>
</evidence>
<feature type="domain" description="Linalool dehydratase/isomerase" evidence="1">
    <location>
        <begin position="156"/>
        <end position="377"/>
    </location>
</feature>
<dbReference type="EMBL" id="CP109441">
    <property type="protein sequence ID" value="WUV44234.1"/>
    <property type="molecule type" value="Genomic_DNA"/>
</dbReference>
<keyword evidence="3" id="KW-1185">Reference proteome</keyword>
<reference evidence="2" key="1">
    <citation type="submission" date="2022-10" db="EMBL/GenBank/DDBJ databases">
        <title>The complete genomes of actinobacterial strains from the NBC collection.</title>
        <authorList>
            <person name="Joergensen T.S."/>
            <person name="Alvarez Arevalo M."/>
            <person name="Sterndorff E.B."/>
            <person name="Faurdal D."/>
            <person name="Vuksanovic O."/>
            <person name="Mourched A.-S."/>
            <person name="Charusanti P."/>
            <person name="Shaw S."/>
            <person name="Blin K."/>
            <person name="Weber T."/>
        </authorList>
    </citation>
    <scope>NUCLEOTIDE SEQUENCE</scope>
    <source>
        <strain evidence="2">NBC_01482</strain>
    </source>
</reference>
<dbReference type="Pfam" id="PF18566">
    <property type="entry name" value="Ldi"/>
    <property type="match status" value="1"/>
</dbReference>
<dbReference type="InterPro" id="IPR041411">
    <property type="entry name" value="Ldi"/>
</dbReference>
<dbReference type="Proteomes" id="UP001432062">
    <property type="component" value="Chromosome"/>
</dbReference>
<protein>
    <recommendedName>
        <fullName evidence="1">Linalool dehydratase/isomerase domain-containing protein</fullName>
    </recommendedName>
</protein>
<dbReference type="RefSeq" id="WP_329407096.1">
    <property type="nucleotide sequence ID" value="NZ_CP109441.1"/>
</dbReference>
<evidence type="ECO:0000313" key="2">
    <source>
        <dbReference type="EMBL" id="WUV44234.1"/>
    </source>
</evidence>
<evidence type="ECO:0000313" key="3">
    <source>
        <dbReference type="Proteomes" id="UP001432062"/>
    </source>
</evidence>
<sequence>MTDTTMQHSIPADGTTTSAAGLNGRSLGWLRFMWDKATTEDDWSDQGEPHPWWDRYSEPPMCAFPRFDLAEMGYVLPMMVEATPAWREGYTRILDELARRYVTFWGGIDWNTLIGPDPNVDRYPPEWLMVVPEHLRGRYALPGWTGNGIEPWGLQPDPVGCDGNLFYRGWLNLLLGMRHYVSGQPTQTTPFEVSGYQNRRFTWTHQRMAQFISDQMAARPQGPHCENTKIWPFCVTAAGLGLKMYDSLLHTSLNEPFLDWIAFAKKHYMGRDRQGRIDWVAFFYDPIENATMTFPGPVNGYSALTLVHYIYPQDPQLGIDLYESAMRQLGWNNPKVPVVQLADDPQMLSIGLWMAREIGDTTTWDRLRTVSESRFEPRYFGEDDSRFAFWLGLDEQWPRGQINATMMMIECAEPGAWSRVFNSPNNTMYDELTVRGLDYPSIGIRRTHNDIRRRVLEIDTFAATPSRRGTTTSFTVDNLPYDAMISLEVDGRPSDTWHRSQPGAVAIDLDIDTHRIRLTYA</sequence>
<proteinExistence type="predicted"/>
<name>A0ABZ1YLY0_9NOCA</name>
<accession>A0ABZ1YLY0</accession>